<reference evidence="1" key="1">
    <citation type="journal article" date="2014" name="BMC Genomics">
        <title>Characterizing the developmental transcriptome of the oriental fruit fly, Bactrocera dorsalis (Diptera: Tephritidae) through comparative genomic analysis with Drosophila melanogaster utilizing modENCODE datasets.</title>
        <authorList>
            <person name="Geib S.M."/>
            <person name="Calla B."/>
            <person name="Hall B."/>
            <person name="Hou S."/>
            <person name="Manoukis N.C."/>
        </authorList>
    </citation>
    <scope>NUCLEOTIDE SEQUENCE</scope>
    <source>
        <strain evidence="1">Punador</strain>
    </source>
</reference>
<name>A0A034W544_BACDO</name>
<protein>
    <submittedName>
        <fullName evidence="1">Uncharacterized protein</fullName>
    </submittedName>
</protein>
<dbReference type="EMBL" id="GAKP01010059">
    <property type="protein sequence ID" value="JAC48893.1"/>
    <property type="molecule type" value="Transcribed_RNA"/>
</dbReference>
<dbReference type="EMBL" id="GAKP01010054">
    <property type="protein sequence ID" value="JAC48898.1"/>
    <property type="molecule type" value="Transcribed_RNA"/>
</dbReference>
<accession>A0A034W544</accession>
<organism evidence="1">
    <name type="scientific">Bactrocera dorsalis</name>
    <name type="common">Oriental fruit fly</name>
    <name type="synonym">Dacus dorsalis</name>
    <dbReference type="NCBI Taxonomy" id="27457"/>
    <lineage>
        <taxon>Eukaryota</taxon>
        <taxon>Metazoa</taxon>
        <taxon>Ecdysozoa</taxon>
        <taxon>Arthropoda</taxon>
        <taxon>Hexapoda</taxon>
        <taxon>Insecta</taxon>
        <taxon>Pterygota</taxon>
        <taxon>Neoptera</taxon>
        <taxon>Endopterygota</taxon>
        <taxon>Diptera</taxon>
        <taxon>Brachycera</taxon>
        <taxon>Muscomorpha</taxon>
        <taxon>Tephritoidea</taxon>
        <taxon>Tephritidae</taxon>
        <taxon>Bactrocera</taxon>
        <taxon>Bactrocera</taxon>
    </lineage>
</organism>
<evidence type="ECO:0000313" key="1">
    <source>
        <dbReference type="EMBL" id="JAC48898.1"/>
    </source>
</evidence>
<dbReference type="AlphaFoldDB" id="A0A034W544"/>
<dbReference type="OrthoDB" id="2384350at2759"/>
<proteinExistence type="predicted"/>
<sequence>MDKFVTRMPSWQTVTYTSTLNRSRKEPQDKNKVKKKPLCESQLQKIGIDLNPSLQNNRRLSIRDEHLLKIFASKPDQPLMPSKENSALSSSSHCSFERFNDIAHPTVDNNQLLFVEKHNLRKYTALEIEAMTLFSIFCKLRLSNIFFTQKNLTKS</sequence>